<dbReference type="AlphaFoldDB" id="A0A5M6IVV0"/>
<evidence type="ECO:0000313" key="2">
    <source>
        <dbReference type="Proteomes" id="UP000325255"/>
    </source>
</evidence>
<sequence>MPLDIPFTIGPFRVEPDGRLAPSTPEHFPSFHVRWRGHRLQARLAAHDAAGGTLALQTVIGRIPSTGRAEAPGTAQREAAFTALQALRTVLPQEWRLALLPDHRVAVNARATITLPTSAEALITGITLFLLQMAPYLELADASLPFEPAGTAGAEAPGIGPE</sequence>
<keyword evidence="2" id="KW-1185">Reference proteome</keyword>
<evidence type="ECO:0000313" key="1">
    <source>
        <dbReference type="EMBL" id="KAA5612450.1"/>
    </source>
</evidence>
<dbReference type="OrthoDB" id="7277418at2"/>
<dbReference type="EMBL" id="VWPK01000012">
    <property type="protein sequence ID" value="KAA5612450.1"/>
    <property type="molecule type" value="Genomic_DNA"/>
</dbReference>
<reference evidence="1 2" key="1">
    <citation type="submission" date="2019-09" db="EMBL/GenBank/DDBJ databases">
        <title>Genome sequence of Rhodovastum atsumiense, a diverse member of the Acetobacteraceae family of non-sulfur purple photosynthetic bacteria.</title>
        <authorList>
            <person name="Meyer T."/>
            <person name="Kyndt J."/>
        </authorList>
    </citation>
    <scope>NUCLEOTIDE SEQUENCE [LARGE SCALE GENOMIC DNA]</scope>
    <source>
        <strain evidence="1 2">DSM 21279</strain>
    </source>
</reference>
<dbReference type="Proteomes" id="UP000325255">
    <property type="component" value="Unassembled WGS sequence"/>
</dbReference>
<dbReference type="RefSeq" id="WP_150040549.1">
    <property type="nucleotide sequence ID" value="NZ_OW485601.1"/>
</dbReference>
<name>A0A5M6IVV0_9PROT</name>
<gene>
    <name evidence="1" type="ORF">F1189_09750</name>
</gene>
<protein>
    <submittedName>
        <fullName evidence="1">Uncharacterized protein</fullName>
    </submittedName>
</protein>
<comment type="caution">
    <text evidence="1">The sequence shown here is derived from an EMBL/GenBank/DDBJ whole genome shotgun (WGS) entry which is preliminary data.</text>
</comment>
<proteinExistence type="predicted"/>
<organism evidence="1 2">
    <name type="scientific">Rhodovastum atsumiense</name>
    <dbReference type="NCBI Taxonomy" id="504468"/>
    <lineage>
        <taxon>Bacteria</taxon>
        <taxon>Pseudomonadati</taxon>
        <taxon>Pseudomonadota</taxon>
        <taxon>Alphaproteobacteria</taxon>
        <taxon>Acetobacterales</taxon>
        <taxon>Acetobacteraceae</taxon>
        <taxon>Rhodovastum</taxon>
    </lineage>
</organism>
<accession>A0A5M6IVV0</accession>